<dbReference type="PANTHER" id="PTHR43394">
    <property type="entry name" value="ATP-DEPENDENT PERMEASE MDL1, MITOCHONDRIAL"/>
    <property type="match status" value="1"/>
</dbReference>
<organism evidence="10 11">
    <name type="scientific">Streptomyces althioticus subsp. attaecolombicae</name>
    <dbReference type="NCBI Taxonomy" id="3075534"/>
    <lineage>
        <taxon>Bacteria</taxon>
        <taxon>Bacillati</taxon>
        <taxon>Actinomycetota</taxon>
        <taxon>Actinomycetes</taxon>
        <taxon>Kitasatosporales</taxon>
        <taxon>Streptomycetaceae</taxon>
        <taxon>Streptomyces</taxon>
        <taxon>Streptomyces althioticus group</taxon>
    </lineage>
</organism>
<dbReference type="InterPro" id="IPR027417">
    <property type="entry name" value="P-loop_NTPase"/>
</dbReference>
<dbReference type="Pfam" id="PF00005">
    <property type="entry name" value="ABC_tran"/>
    <property type="match status" value="1"/>
</dbReference>
<gene>
    <name evidence="10" type="ORF">ROS62_23240</name>
</gene>
<protein>
    <submittedName>
        <fullName evidence="10">ABC transporter ATP-binding protein</fullName>
    </submittedName>
</protein>
<dbReference type="EMBL" id="JAVSGH010000033">
    <property type="protein sequence ID" value="MDT3727636.1"/>
    <property type="molecule type" value="Genomic_DNA"/>
</dbReference>
<dbReference type="InterPro" id="IPR003593">
    <property type="entry name" value="AAA+_ATPase"/>
</dbReference>
<dbReference type="Proteomes" id="UP001181313">
    <property type="component" value="Unassembled WGS sequence"/>
</dbReference>
<evidence type="ECO:0000256" key="1">
    <source>
        <dbReference type="ARBA" id="ARBA00004651"/>
    </source>
</evidence>
<comment type="subcellular location">
    <subcellularLocation>
        <location evidence="1">Cell membrane</location>
        <topology evidence="1">Multi-pass membrane protein</topology>
    </subcellularLocation>
</comment>
<evidence type="ECO:0000259" key="8">
    <source>
        <dbReference type="PROSITE" id="PS50893"/>
    </source>
</evidence>
<dbReference type="InterPro" id="IPR039421">
    <property type="entry name" value="Type_1_exporter"/>
</dbReference>
<dbReference type="SUPFAM" id="SSF52540">
    <property type="entry name" value="P-loop containing nucleoside triphosphate hydrolases"/>
    <property type="match status" value="1"/>
</dbReference>
<evidence type="ECO:0000256" key="5">
    <source>
        <dbReference type="ARBA" id="ARBA00022989"/>
    </source>
</evidence>
<evidence type="ECO:0000256" key="7">
    <source>
        <dbReference type="SAM" id="Phobius"/>
    </source>
</evidence>
<feature type="transmembrane region" description="Helical" evidence="7">
    <location>
        <begin position="163"/>
        <end position="181"/>
    </location>
</feature>
<evidence type="ECO:0000256" key="3">
    <source>
        <dbReference type="ARBA" id="ARBA00022741"/>
    </source>
</evidence>
<evidence type="ECO:0000313" key="11">
    <source>
        <dbReference type="Proteomes" id="UP001181313"/>
    </source>
</evidence>
<reference evidence="10" key="1">
    <citation type="submission" date="2024-05" db="EMBL/GenBank/DDBJ databases">
        <title>30 novel species of actinomycetes from the DSMZ collection.</title>
        <authorList>
            <person name="Nouioui I."/>
        </authorList>
    </citation>
    <scope>NUCLEOTIDE SEQUENCE</scope>
    <source>
        <strain evidence="10">DSM 41972</strain>
    </source>
</reference>
<dbReference type="PROSITE" id="PS50893">
    <property type="entry name" value="ABC_TRANSPORTER_2"/>
    <property type="match status" value="1"/>
</dbReference>
<keyword evidence="3" id="KW-0547">Nucleotide-binding</keyword>
<accession>A0ABU3I3W1</accession>
<keyword evidence="6 7" id="KW-0472">Membrane</keyword>
<feature type="transmembrane region" description="Helical" evidence="7">
    <location>
        <begin position="30"/>
        <end position="57"/>
    </location>
</feature>
<evidence type="ECO:0000256" key="4">
    <source>
        <dbReference type="ARBA" id="ARBA00022840"/>
    </source>
</evidence>
<feature type="domain" description="ABC transporter" evidence="8">
    <location>
        <begin position="340"/>
        <end position="571"/>
    </location>
</feature>
<comment type="caution">
    <text evidence="10">The sequence shown here is derived from an EMBL/GenBank/DDBJ whole genome shotgun (WGS) entry which is preliminary data.</text>
</comment>
<dbReference type="GO" id="GO:0005524">
    <property type="term" value="F:ATP binding"/>
    <property type="evidence" value="ECO:0007669"/>
    <property type="project" value="UniProtKB-KW"/>
</dbReference>
<evidence type="ECO:0000256" key="2">
    <source>
        <dbReference type="ARBA" id="ARBA00022692"/>
    </source>
</evidence>
<dbReference type="SUPFAM" id="SSF90123">
    <property type="entry name" value="ABC transporter transmembrane region"/>
    <property type="match status" value="1"/>
</dbReference>
<dbReference type="Gene3D" id="3.40.50.300">
    <property type="entry name" value="P-loop containing nucleotide triphosphate hydrolases"/>
    <property type="match status" value="1"/>
</dbReference>
<name>A0ABU3I3W1_9ACTN</name>
<dbReference type="InterPro" id="IPR011527">
    <property type="entry name" value="ABC1_TM_dom"/>
</dbReference>
<dbReference type="InterPro" id="IPR017871">
    <property type="entry name" value="ABC_transporter-like_CS"/>
</dbReference>
<dbReference type="InterPro" id="IPR003439">
    <property type="entry name" value="ABC_transporter-like_ATP-bd"/>
</dbReference>
<feature type="transmembrane region" description="Helical" evidence="7">
    <location>
        <begin position="69"/>
        <end position="94"/>
    </location>
</feature>
<proteinExistence type="predicted"/>
<feature type="domain" description="ABC transmembrane type-1" evidence="9">
    <location>
        <begin position="30"/>
        <end position="296"/>
    </location>
</feature>
<evidence type="ECO:0000313" key="10">
    <source>
        <dbReference type="EMBL" id="MDT3727636.1"/>
    </source>
</evidence>
<dbReference type="PANTHER" id="PTHR43394:SF1">
    <property type="entry name" value="ATP-BINDING CASSETTE SUB-FAMILY B MEMBER 10, MITOCHONDRIAL"/>
    <property type="match status" value="1"/>
</dbReference>
<dbReference type="PROSITE" id="PS00211">
    <property type="entry name" value="ABC_TRANSPORTER_1"/>
    <property type="match status" value="1"/>
</dbReference>
<dbReference type="PROSITE" id="PS50929">
    <property type="entry name" value="ABC_TM1F"/>
    <property type="match status" value="1"/>
</dbReference>
<dbReference type="RefSeq" id="WP_093547548.1">
    <property type="nucleotide sequence ID" value="NZ_JAVSGH010000033.1"/>
</dbReference>
<keyword evidence="4 10" id="KW-0067">ATP-binding</keyword>
<evidence type="ECO:0000259" key="9">
    <source>
        <dbReference type="PROSITE" id="PS50929"/>
    </source>
</evidence>
<keyword evidence="2 7" id="KW-0812">Transmembrane</keyword>
<feature type="transmembrane region" description="Helical" evidence="7">
    <location>
        <begin position="247"/>
        <end position="270"/>
    </location>
</feature>
<evidence type="ECO:0000256" key="6">
    <source>
        <dbReference type="ARBA" id="ARBA00023136"/>
    </source>
</evidence>
<keyword evidence="11" id="KW-1185">Reference proteome</keyword>
<dbReference type="SMART" id="SM00382">
    <property type="entry name" value="AAA"/>
    <property type="match status" value="1"/>
</dbReference>
<keyword evidence="5 7" id="KW-1133">Transmembrane helix</keyword>
<dbReference type="Gene3D" id="1.20.1560.10">
    <property type="entry name" value="ABC transporter type 1, transmembrane domain"/>
    <property type="match status" value="1"/>
</dbReference>
<sequence>MADPSRTGARPTGVALMLAAARHTRGRITLLTVLLCARTGITLAVPALLAAAVNAVLSGSDVTRPALAWAAVVATGAVCDVLMAPLGASCAALGGRWLRLRTVRHLLGLGARRSGPDGESVTQVTQAAAQAGSTPVVFAQWAVTLTGSLAAFCWLWFADWRSALAFTLAVPVTVLIARRFIGRVADTHSAYLAVQGRIANLLLTALSGARTIRASGTLTAETTRVLTPLPDLTAAGRRMWRLQRGTVWQLGLLLSLTEALVLGVAGFAVSDGRLAPGDFLAVAGYLALALQAVSQIDGLLALAQARAAADRVADVLARPAMAYGHRDTGEPARENGAGALSLRKVTVRDGERTLLDGVDLDVPAGTAVALVGRSGAGKSLLAGLPGRFTDPDEGDVLLDGVPVRELSAPRLRTAVTYAFERPVLIGTTVRDALSYGRPELPRRTVEDAARAAHADAFVRRLPDGYDTPLTATPLSGGERQRLGLARTLARPARVYVLDDATSGLDTVTEAQVSTAVTQALAGRTRLVVAHRVATAARCDLVVWLADGRVRGVAPHAVLWQDPDYRAVFAATEEAPA</sequence>
<dbReference type="InterPro" id="IPR036640">
    <property type="entry name" value="ABC1_TM_sf"/>
</dbReference>
<dbReference type="Pfam" id="PF00664">
    <property type="entry name" value="ABC_membrane"/>
    <property type="match status" value="1"/>
</dbReference>
<feature type="transmembrane region" description="Helical" evidence="7">
    <location>
        <begin position="136"/>
        <end position="157"/>
    </location>
</feature>